<evidence type="ECO:0000313" key="1">
    <source>
        <dbReference type="EMBL" id="KAF0889454.1"/>
    </source>
</evidence>
<protein>
    <submittedName>
        <fullName evidence="1">Uncharacterized protein</fullName>
    </submittedName>
</protein>
<gene>
    <name evidence="1" type="ORF">E2562_024516</name>
</gene>
<sequence>MVCLPVWRRVWARTSEEHHTTIGRRLGEWFGQFGGPAGGESGRAAEGVGCSLLGPTSSRYNNQPNWP</sequence>
<keyword evidence="2" id="KW-1185">Reference proteome</keyword>
<dbReference type="AlphaFoldDB" id="A0A6G1BNV8"/>
<evidence type="ECO:0000313" key="2">
    <source>
        <dbReference type="Proteomes" id="UP000479710"/>
    </source>
</evidence>
<dbReference type="Proteomes" id="UP000479710">
    <property type="component" value="Unassembled WGS sequence"/>
</dbReference>
<proteinExistence type="predicted"/>
<organism evidence="1 2">
    <name type="scientific">Oryza meyeriana var. granulata</name>
    <dbReference type="NCBI Taxonomy" id="110450"/>
    <lineage>
        <taxon>Eukaryota</taxon>
        <taxon>Viridiplantae</taxon>
        <taxon>Streptophyta</taxon>
        <taxon>Embryophyta</taxon>
        <taxon>Tracheophyta</taxon>
        <taxon>Spermatophyta</taxon>
        <taxon>Magnoliopsida</taxon>
        <taxon>Liliopsida</taxon>
        <taxon>Poales</taxon>
        <taxon>Poaceae</taxon>
        <taxon>BOP clade</taxon>
        <taxon>Oryzoideae</taxon>
        <taxon>Oryzeae</taxon>
        <taxon>Oryzinae</taxon>
        <taxon>Oryza</taxon>
        <taxon>Oryza meyeriana</taxon>
    </lineage>
</organism>
<dbReference type="EMBL" id="SPHZ02000012">
    <property type="protein sequence ID" value="KAF0889454.1"/>
    <property type="molecule type" value="Genomic_DNA"/>
</dbReference>
<comment type="caution">
    <text evidence="1">The sequence shown here is derived from an EMBL/GenBank/DDBJ whole genome shotgun (WGS) entry which is preliminary data.</text>
</comment>
<reference evidence="1 2" key="1">
    <citation type="submission" date="2019-11" db="EMBL/GenBank/DDBJ databases">
        <title>Whole genome sequence of Oryza granulata.</title>
        <authorList>
            <person name="Li W."/>
        </authorList>
    </citation>
    <scope>NUCLEOTIDE SEQUENCE [LARGE SCALE GENOMIC DNA]</scope>
    <source>
        <strain evidence="2">cv. Menghai</strain>
        <tissue evidence="1">Leaf</tissue>
    </source>
</reference>
<name>A0A6G1BNV8_9ORYZ</name>
<accession>A0A6G1BNV8</accession>